<feature type="domain" description="DUF1707" evidence="2">
    <location>
        <begin position="74"/>
        <end position="126"/>
    </location>
</feature>
<reference evidence="4 5" key="1">
    <citation type="journal article" date="2019" name="Int. J. Syst. Evol. Microbiol.">
        <title>The Global Catalogue of Microorganisms (GCM) 10K type strain sequencing project: providing services to taxonomists for standard genome sequencing and annotation.</title>
        <authorList>
            <consortium name="The Broad Institute Genomics Platform"/>
            <consortium name="The Broad Institute Genome Sequencing Center for Infectious Disease"/>
            <person name="Wu L."/>
            <person name="Ma J."/>
        </authorList>
    </citation>
    <scope>NUCLEOTIDE SEQUENCE [LARGE SCALE GENOMIC DNA]</scope>
    <source>
        <strain evidence="4 5">JCM 16373</strain>
    </source>
</reference>
<dbReference type="Pfam" id="PF09922">
    <property type="entry name" value="LiaF-like_C"/>
    <property type="match status" value="1"/>
</dbReference>
<feature type="compositionally biased region" description="Pro residues" evidence="1">
    <location>
        <begin position="23"/>
        <end position="39"/>
    </location>
</feature>
<evidence type="ECO:0000256" key="1">
    <source>
        <dbReference type="SAM" id="MobiDB-lite"/>
    </source>
</evidence>
<name>A0ABN3QJI4_9ACTN</name>
<feature type="compositionally biased region" description="Low complexity" evidence="1">
    <location>
        <begin position="40"/>
        <end position="49"/>
    </location>
</feature>
<evidence type="ECO:0000259" key="2">
    <source>
        <dbReference type="Pfam" id="PF08044"/>
    </source>
</evidence>
<comment type="caution">
    <text evidence="4">The sequence shown here is derived from an EMBL/GenBank/DDBJ whole genome shotgun (WGS) entry which is preliminary data.</text>
</comment>
<evidence type="ECO:0000313" key="5">
    <source>
        <dbReference type="Proteomes" id="UP001501447"/>
    </source>
</evidence>
<evidence type="ECO:0000313" key="4">
    <source>
        <dbReference type="EMBL" id="GAA2627950.1"/>
    </source>
</evidence>
<keyword evidence="5" id="KW-1185">Reference proteome</keyword>
<feature type="domain" description="Cell wall-active antibiotics response LiaF-like C-terminal" evidence="3">
    <location>
        <begin position="190"/>
        <end position="256"/>
    </location>
</feature>
<feature type="region of interest" description="Disordered" evidence="1">
    <location>
        <begin position="1"/>
        <end position="78"/>
    </location>
</feature>
<sequence>MTEDTPRTSLEKQSTAEQSTAPAPAPAPERAPAPQPGPATAPASKTAPARVAEKAGHAENAGAVGNAEDAADALRASDADRDRVADILREALAEGRLDAEEHSERIESTYAAKTMGELEPIVRDLPAGRRAEPGAEGYGDGSGAREYGGAGSYGSAFANFSAAHTSGAPFPGSGPKENLVAIFSGAERKGRWRVPRKINAFACFGGIVIDLTEALFEHQHVQINATAIFGGIEIRVPENVTLQQKGAGVFGGFDVQVSDSTDPGAPVVLVEGAAIFGGVDAKPKRGKVVQNLKDRFRKHG</sequence>
<evidence type="ECO:0000259" key="3">
    <source>
        <dbReference type="Pfam" id="PF09922"/>
    </source>
</evidence>
<dbReference type="InterPro" id="IPR024425">
    <property type="entry name" value="LiaF-like_C"/>
</dbReference>
<dbReference type="Proteomes" id="UP001501447">
    <property type="component" value="Unassembled WGS sequence"/>
</dbReference>
<dbReference type="InterPro" id="IPR012551">
    <property type="entry name" value="DUF1707_SHOCT-like"/>
</dbReference>
<protein>
    <recommendedName>
        <fullName evidence="6">Cell wall-active antibiotics response LiaF-like C-terminal domain-containing protein</fullName>
    </recommendedName>
</protein>
<feature type="compositionally biased region" description="Basic and acidic residues" evidence="1">
    <location>
        <begin position="1"/>
        <end position="10"/>
    </location>
</feature>
<proteinExistence type="predicted"/>
<dbReference type="EMBL" id="BAAARJ010000017">
    <property type="protein sequence ID" value="GAA2627950.1"/>
    <property type="molecule type" value="Genomic_DNA"/>
</dbReference>
<dbReference type="PANTHER" id="PTHR40763:SF4">
    <property type="entry name" value="DUF1707 DOMAIN-CONTAINING PROTEIN"/>
    <property type="match status" value="1"/>
</dbReference>
<dbReference type="PANTHER" id="PTHR40763">
    <property type="entry name" value="MEMBRANE PROTEIN-RELATED"/>
    <property type="match status" value="1"/>
</dbReference>
<organism evidence="4 5">
    <name type="scientific">Streptomyces axinellae</name>
    <dbReference type="NCBI Taxonomy" id="552788"/>
    <lineage>
        <taxon>Bacteria</taxon>
        <taxon>Bacillati</taxon>
        <taxon>Actinomycetota</taxon>
        <taxon>Actinomycetes</taxon>
        <taxon>Kitasatosporales</taxon>
        <taxon>Streptomycetaceae</taxon>
        <taxon>Streptomyces</taxon>
    </lineage>
</organism>
<evidence type="ECO:0008006" key="6">
    <source>
        <dbReference type="Google" id="ProtNLM"/>
    </source>
</evidence>
<dbReference type="Pfam" id="PF08044">
    <property type="entry name" value="DUF1707"/>
    <property type="match status" value="1"/>
</dbReference>
<accession>A0ABN3QJI4</accession>
<gene>
    <name evidence="4" type="ORF">GCM10009863_48690</name>
</gene>